<dbReference type="PANTHER" id="PTHR43157:SF31">
    <property type="entry name" value="PHOSPHATIDYLINOSITOL-GLYCAN BIOSYNTHESIS CLASS F PROTEIN"/>
    <property type="match status" value="1"/>
</dbReference>
<protein>
    <submittedName>
        <fullName evidence="2">NAD(P)-binding protein</fullName>
    </submittedName>
</protein>
<reference evidence="2 3" key="1">
    <citation type="submission" date="2016-05" db="EMBL/GenBank/DDBJ databases">
        <title>A degradative enzymes factory behind the ericoid mycorrhizal symbiosis.</title>
        <authorList>
            <consortium name="DOE Joint Genome Institute"/>
            <person name="Martino E."/>
            <person name="Morin E."/>
            <person name="Grelet G."/>
            <person name="Kuo A."/>
            <person name="Kohler A."/>
            <person name="Daghino S."/>
            <person name="Barry K."/>
            <person name="Choi C."/>
            <person name="Cichocki N."/>
            <person name="Clum A."/>
            <person name="Copeland A."/>
            <person name="Hainaut M."/>
            <person name="Haridas S."/>
            <person name="Labutti K."/>
            <person name="Lindquist E."/>
            <person name="Lipzen A."/>
            <person name="Khouja H.-R."/>
            <person name="Murat C."/>
            <person name="Ohm R."/>
            <person name="Olson A."/>
            <person name="Spatafora J."/>
            <person name="Veneault-Fourrey C."/>
            <person name="Henrissat B."/>
            <person name="Grigoriev I."/>
            <person name="Martin F."/>
            <person name="Perotto S."/>
        </authorList>
    </citation>
    <scope>NUCLEOTIDE SEQUENCE [LARGE SCALE GENOMIC DNA]</scope>
    <source>
        <strain evidence="2 3">UAMH 7357</strain>
    </source>
</reference>
<dbReference type="PRINTS" id="PR00081">
    <property type="entry name" value="GDHRDH"/>
</dbReference>
<gene>
    <name evidence="2" type="ORF">NA56DRAFT_619571</name>
</gene>
<dbReference type="PANTHER" id="PTHR43157">
    <property type="entry name" value="PHOSPHATIDYLINOSITOL-GLYCAN BIOSYNTHESIS CLASS F PROTEIN-RELATED"/>
    <property type="match status" value="1"/>
</dbReference>
<evidence type="ECO:0000313" key="3">
    <source>
        <dbReference type="Proteomes" id="UP000235672"/>
    </source>
</evidence>
<dbReference type="InterPro" id="IPR002347">
    <property type="entry name" value="SDR_fam"/>
</dbReference>
<keyword evidence="3" id="KW-1185">Reference proteome</keyword>
<proteinExistence type="predicted"/>
<dbReference type="SUPFAM" id="SSF51735">
    <property type="entry name" value="NAD(P)-binding Rossmann-fold domains"/>
    <property type="match status" value="1"/>
</dbReference>
<dbReference type="Pfam" id="PF00106">
    <property type="entry name" value="adh_short"/>
    <property type="match status" value="1"/>
</dbReference>
<dbReference type="GO" id="GO:0016491">
    <property type="term" value="F:oxidoreductase activity"/>
    <property type="evidence" value="ECO:0007669"/>
    <property type="project" value="UniProtKB-KW"/>
</dbReference>
<organism evidence="2 3">
    <name type="scientific">Hyaloscypha hepaticicola</name>
    <dbReference type="NCBI Taxonomy" id="2082293"/>
    <lineage>
        <taxon>Eukaryota</taxon>
        <taxon>Fungi</taxon>
        <taxon>Dikarya</taxon>
        <taxon>Ascomycota</taxon>
        <taxon>Pezizomycotina</taxon>
        <taxon>Leotiomycetes</taxon>
        <taxon>Helotiales</taxon>
        <taxon>Hyaloscyphaceae</taxon>
        <taxon>Hyaloscypha</taxon>
    </lineage>
</organism>
<dbReference type="AlphaFoldDB" id="A0A2J6QGT2"/>
<dbReference type="EMBL" id="KZ613470">
    <property type="protein sequence ID" value="PMD25474.1"/>
    <property type="molecule type" value="Genomic_DNA"/>
</dbReference>
<accession>A0A2J6QGT2</accession>
<dbReference type="STRING" id="1745343.A0A2J6QGT2"/>
<sequence>MSGFPWSQFASLPYPTQSFDGQTIIVTGANTGLGLEAARHFTRLNAAKVILASRSIAKGEEAARSIEETTGRKGVCEVWQVDLGNFDSVKEFTQRAAKLERLDIVCENAGIAVREYQQVEGMESTIAVNVVGTFLMALNFLPILRRSGKNYGTVPKMVVTSSETHFWSKLAERREESIFEALKKNEKEYMDNRYPTSKLLEVLFVRQLAEEVNQGPHASERVIINCVNPGLCKTSLSRDVTGFQKIVFWIMKFLIARTAEVGSRTLVASAIGGPETHGKYMSECVVMEPSEFVRSEEGKKSQERVYNELMEILEKIQPGITKNI</sequence>
<name>A0A2J6QGT2_9HELO</name>
<evidence type="ECO:0000256" key="1">
    <source>
        <dbReference type="ARBA" id="ARBA00023002"/>
    </source>
</evidence>
<dbReference type="OrthoDB" id="542013at2759"/>
<dbReference type="Proteomes" id="UP000235672">
    <property type="component" value="Unassembled WGS sequence"/>
</dbReference>
<dbReference type="InterPro" id="IPR036291">
    <property type="entry name" value="NAD(P)-bd_dom_sf"/>
</dbReference>
<evidence type="ECO:0000313" key="2">
    <source>
        <dbReference type="EMBL" id="PMD25474.1"/>
    </source>
</evidence>
<keyword evidence="1" id="KW-0560">Oxidoreductase</keyword>
<dbReference type="Gene3D" id="3.40.50.720">
    <property type="entry name" value="NAD(P)-binding Rossmann-like Domain"/>
    <property type="match status" value="1"/>
</dbReference>